<dbReference type="EMBL" id="CACRXK020007810">
    <property type="protein sequence ID" value="CAB4013233.1"/>
    <property type="molecule type" value="Genomic_DNA"/>
</dbReference>
<organism evidence="3 4">
    <name type="scientific">Paramuricea clavata</name>
    <name type="common">Red gorgonian</name>
    <name type="synonym">Violescent sea-whip</name>
    <dbReference type="NCBI Taxonomy" id="317549"/>
    <lineage>
        <taxon>Eukaryota</taxon>
        <taxon>Metazoa</taxon>
        <taxon>Cnidaria</taxon>
        <taxon>Anthozoa</taxon>
        <taxon>Octocorallia</taxon>
        <taxon>Malacalcyonacea</taxon>
        <taxon>Plexauridae</taxon>
        <taxon>Paramuricea</taxon>
    </lineage>
</organism>
<feature type="compositionally biased region" description="Polar residues" evidence="2">
    <location>
        <begin position="376"/>
        <end position="391"/>
    </location>
</feature>
<dbReference type="Proteomes" id="UP001152795">
    <property type="component" value="Unassembled WGS sequence"/>
</dbReference>
<evidence type="ECO:0000313" key="3">
    <source>
        <dbReference type="EMBL" id="CAB4013233.1"/>
    </source>
</evidence>
<accession>A0A7D9ENL1</accession>
<evidence type="ECO:0000256" key="2">
    <source>
        <dbReference type="SAM" id="MobiDB-lite"/>
    </source>
</evidence>
<comment type="caution">
    <text evidence="3">The sequence shown here is derived from an EMBL/GenBank/DDBJ whole genome shotgun (WGS) entry which is preliminary data.</text>
</comment>
<feature type="region of interest" description="Disordered" evidence="2">
    <location>
        <begin position="363"/>
        <end position="396"/>
    </location>
</feature>
<feature type="compositionally biased region" description="Basic and acidic residues" evidence="2">
    <location>
        <begin position="16"/>
        <end position="25"/>
    </location>
</feature>
<name>A0A7D9ENL1_PARCT</name>
<reference evidence="3" key="1">
    <citation type="submission" date="2020-04" db="EMBL/GenBank/DDBJ databases">
        <authorList>
            <person name="Alioto T."/>
            <person name="Alioto T."/>
            <person name="Gomez Garrido J."/>
        </authorList>
    </citation>
    <scope>NUCLEOTIDE SEQUENCE</scope>
    <source>
        <strain evidence="3">A484AB</strain>
    </source>
</reference>
<feature type="region of interest" description="Disordered" evidence="2">
    <location>
        <begin position="9"/>
        <end position="35"/>
    </location>
</feature>
<gene>
    <name evidence="3" type="ORF">PACLA_8A021220</name>
</gene>
<dbReference type="OrthoDB" id="5976715at2759"/>
<dbReference type="InterPro" id="IPR029417">
    <property type="entry name" value="FAM227"/>
</dbReference>
<feature type="compositionally biased region" description="Basic and acidic residues" evidence="2">
    <location>
        <begin position="363"/>
        <end position="372"/>
    </location>
</feature>
<sequence>MDRNIAALLSKLGNEVGRDEDGHEEQSEETSPLPKTADEWLAKMGFVSWPIKLAEENSLKLTPEDVGTGTLEDIINALAEHAPLDLSILDEVLKQIEELEKKVYFYASKILNIEVNPKQDSEDDKKDVAEAETRVLTPVLVRQYRNNESNVLELAKKSQEKEALNRKAKTVENFSYFGFMPNELTPLPRNLESQQLLNKVTKIQNFPQPFRNIWKKAILSEASVAVFQDSFWWIFCHLFEPTQAKDMIFSRIADSFIALFFGVPTAYKDRFFFYYPNCLAQALYAGFCEAFPDSYNIFGNPFKSTLTETIYEWISGVRPPPMLWENWRLDELEPTGMQNSEETRKSLVPKILSFDIDAVLGEDRVSPSEKSKARSRSQVGHSPEVQTSHPTGSGPDFHKVQFNILGHSPLVSHFMCVKGLKETDLDRVKKVVGRTEIARLPEPKPTYQGLINECKRNSQLLSQQYRLVLQMSAEESQRIQKQKREVIAKINQMQNELTRKHSDFKTMSEKIYDLVLHSDYA</sequence>
<evidence type="ECO:0000256" key="1">
    <source>
        <dbReference type="ARBA" id="ARBA00008666"/>
    </source>
</evidence>
<dbReference type="PANTHER" id="PTHR33560">
    <property type="entry name" value="PROTEIN FAM227B"/>
    <property type="match status" value="1"/>
</dbReference>
<dbReference type="Pfam" id="PF14922">
    <property type="entry name" value="FWWh"/>
    <property type="match status" value="1"/>
</dbReference>
<evidence type="ECO:0000313" key="4">
    <source>
        <dbReference type="Proteomes" id="UP001152795"/>
    </source>
</evidence>
<proteinExistence type="inferred from homology"/>
<keyword evidence="4" id="KW-1185">Reference proteome</keyword>
<comment type="similarity">
    <text evidence="1">Belongs to the FAM227 family.</text>
</comment>
<dbReference type="PANTHER" id="PTHR33560:SF2">
    <property type="entry name" value="PROTEIN FAM227B"/>
    <property type="match status" value="1"/>
</dbReference>
<dbReference type="AlphaFoldDB" id="A0A7D9ENL1"/>
<protein>
    <submittedName>
        <fullName evidence="3">Uncharacterized protein</fullName>
    </submittedName>
</protein>